<comment type="caution">
    <text evidence="2">The sequence shown here is derived from an EMBL/GenBank/DDBJ whole genome shotgun (WGS) entry which is preliminary data.</text>
</comment>
<dbReference type="EMBL" id="JBHSOC010000009">
    <property type="protein sequence ID" value="MFC5641191.1"/>
    <property type="molecule type" value="Genomic_DNA"/>
</dbReference>
<gene>
    <name evidence="2" type="ORF">ACFPZF_07440</name>
</gene>
<keyword evidence="2" id="KW-0378">Hydrolase</keyword>
<evidence type="ECO:0000313" key="3">
    <source>
        <dbReference type="Proteomes" id="UP001596066"/>
    </source>
</evidence>
<keyword evidence="3" id="KW-1185">Reference proteome</keyword>
<accession>A0ABW0VAU2</accession>
<dbReference type="Pfam" id="PF01966">
    <property type="entry name" value="HD"/>
    <property type="match status" value="1"/>
</dbReference>
<organism evidence="2 3">
    <name type="scientific">Kitasatospora cinereorecta</name>
    <dbReference type="NCBI Taxonomy" id="285560"/>
    <lineage>
        <taxon>Bacteria</taxon>
        <taxon>Bacillati</taxon>
        <taxon>Actinomycetota</taxon>
        <taxon>Actinomycetes</taxon>
        <taxon>Kitasatosporales</taxon>
        <taxon>Streptomycetaceae</taxon>
        <taxon>Kitasatospora</taxon>
    </lineage>
</organism>
<dbReference type="InterPro" id="IPR006674">
    <property type="entry name" value="HD_domain"/>
</dbReference>
<dbReference type="GO" id="GO:0016787">
    <property type="term" value="F:hydrolase activity"/>
    <property type="evidence" value="ECO:0007669"/>
    <property type="project" value="UniProtKB-KW"/>
</dbReference>
<dbReference type="Gene3D" id="1.10.3210.10">
    <property type="entry name" value="Hypothetical protein af1432"/>
    <property type="match status" value="1"/>
</dbReference>
<protein>
    <submittedName>
        <fullName evidence="2">HD domain-containing protein</fullName>
        <ecNumber evidence="2">3.1.-.-</ecNumber>
    </submittedName>
</protein>
<dbReference type="SUPFAM" id="SSF109604">
    <property type="entry name" value="HD-domain/PDEase-like"/>
    <property type="match status" value="1"/>
</dbReference>
<reference evidence="3" key="1">
    <citation type="journal article" date="2019" name="Int. J. Syst. Evol. Microbiol.">
        <title>The Global Catalogue of Microorganisms (GCM) 10K type strain sequencing project: providing services to taxonomists for standard genome sequencing and annotation.</title>
        <authorList>
            <consortium name="The Broad Institute Genomics Platform"/>
            <consortium name="The Broad Institute Genome Sequencing Center for Infectious Disease"/>
            <person name="Wu L."/>
            <person name="Ma J."/>
        </authorList>
    </citation>
    <scope>NUCLEOTIDE SEQUENCE [LARGE SCALE GENOMIC DNA]</scope>
    <source>
        <strain evidence="3">CGMCC 4.1622</strain>
    </source>
</reference>
<evidence type="ECO:0000313" key="2">
    <source>
        <dbReference type="EMBL" id="MFC5641191.1"/>
    </source>
</evidence>
<dbReference type="Proteomes" id="UP001596066">
    <property type="component" value="Unassembled WGS sequence"/>
</dbReference>
<proteinExistence type="predicted"/>
<sequence>MTDRQQRIRPLPDRAHELLAAVDAPPRLRAHLELVHDVAAQLLDGLAARWPQLAVDGEAVRFGAATHDIGKVRHPEELTGPGHAHEPAGADLLGELGVPPHDARFARTHASWHLPGISTEELLVSLADKIWKNRRQAELEDLVVARLAAASGEPSWEVFLALDDLLGRLGENADRRLAHQAAFPVVG</sequence>
<feature type="domain" description="HD" evidence="1">
    <location>
        <begin position="38"/>
        <end position="130"/>
    </location>
</feature>
<dbReference type="RefSeq" id="WP_346145758.1">
    <property type="nucleotide sequence ID" value="NZ_BAAAUA010000023.1"/>
</dbReference>
<name>A0ABW0VAU2_9ACTN</name>
<evidence type="ECO:0000259" key="1">
    <source>
        <dbReference type="Pfam" id="PF01966"/>
    </source>
</evidence>
<dbReference type="EC" id="3.1.-.-" evidence="2"/>